<dbReference type="KEGG" id="ssm:Spirs_0931"/>
<accession>E1RCI5</accession>
<proteinExistence type="predicted"/>
<dbReference type="EMBL" id="CP002116">
    <property type="protein sequence ID" value="ADK80065.1"/>
    <property type="molecule type" value="Genomic_DNA"/>
</dbReference>
<reference evidence="2 3" key="1">
    <citation type="journal article" date="2010" name="Stand. Genomic Sci.">
        <title>Complete genome sequence of Spirochaeta smaragdinae type strain (SEBR 4228).</title>
        <authorList>
            <person name="Mavromatis K."/>
            <person name="Yasawong M."/>
            <person name="Chertkov O."/>
            <person name="Lapidus A."/>
            <person name="Lucas S."/>
            <person name="Nolan M."/>
            <person name="Del Rio T.G."/>
            <person name="Tice H."/>
            <person name="Cheng J.F."/>
            <person name="Pitluck S."/>
            <person name="Liolios K."/>
            <person name="Ivanova N."/>
            <person name="Tapia R."/>
            <person name="Han C."/>
            <person name="Bruce D."/>
            <person name="Goodwin L."/>
            <person name="Pati A."/>
            <person name="Chen A."/>
            <person name="Palaniappan K."/>
            <person name="Land M."/>
            <person name="Hauser L."/>
            <person name="Chang Y.J."/>
            <person name="Jeffries C.D."/>
            <person name="Detter J.C."/>
            <person name="Rohde M."/>
            <person name="Brambilla E."/>
            <person name="Spring S."/>
            <person name="Goker M."/>
            <person name="Sikorski J."/>
            <person name="Woyke T."/>
            <person name="Bristow J."/>
            <person name="Eisen J.A."/>
            <person name="Markowitz V."/>
            <person name="Hugenholtz P."/>
            <person name="Klenk H.P."/>
            <person name="Kyrpides N.C."/>
        </authorList>
    </citation>
    <scope>NUCLEOTIDE SEQUENCE [LARGE SCALE GENOMIC DNA]</scope>
    <source>
        <strain evidence="3">DSM 11293 / JCM 15392 / SEBR 4228</strain>
    </source>
</reference>
<protein>
    <submittedName>
        <fullName evidence="2">Molybdenum cofactor cytidylyltransferase</fullName>
    </submittedName>
</protein>
<dbReference type="eggNOG" id="COG2068">
    <property type="taxonomic scope" value="Bacteria"/>
</dbReference>
<dbReference type="RefSeq" id="WP_013253529.1">
    <property type="nucleotide sequence ID" value="NC_014364.1"/>
</dbReference>
<feature type="domain" description="MobA-like NTP transferase" evidence="1">
    <location>
        <begin position="13"/>
        <end position="176"/>
    </location>
</feature>
<dbReference type="CDD" id="cd04182">
    <property type="entry name" value="GT_2_like_f"/>
    <property type="match status" value="1"/>
</dbReference>
<dbReference type="HOGENOM" id="CLU_061980_1_2_12"/>
<dbReference type="InterPro" id="IPR029044">
    <property type="entry name" value="Nucleotide-diphossugar_trans"/>
</dbReference>
<evidence type="ECO:0000259" key="1">
    <source>
        <dbReference type="Pfam" id="PF12804"/>
    </source>
</evidence>
<organism evidence="2 3">
    <name type="scientific">Sediminispirochaeta smaragdinae (strain DSM 11293 / JCM 15392 / SEBR 4228)</name>
    <name type="common">Spirochaeta smaragdinae</name>
    <dbReference type="NCBI Taxonomy" id="573413"/>
    <lineage>
        <taxon>Bacteria</taxon>
        <taxon>Pseudomonadati</taxon>
        <taxon>Spirochaetota</taxon>
        <taxon>Spirochaetia</taxon>
        <taxon>Spirochaetales</taxon>
        <taxon>Spirochaetaceae</taxon>
        <taxon>Sediminispirochaeta</taxon>
    </lineage>
</organism>
<keyword evidence="2" id="KW-0548">Nucleotidyltransferase</keyword>
<dbReference type="Pfam" id="PF12804">
    <property type="entry name" value="NTP_transf_3"/>
    <property type="match status" value="1"/>
</dbReference>
<evidence type="ECO:0000313" key="3">
    <source>
        <dbReference type="Proteomes" id="UP000002318"/>
    </source>
</evidence>
<sequence>MKEQTPYYCIMAAAGTSSRMGGTWKLMLPYGDGTIIEASLRAAAACCRTIIVVTGFRAEELESYIEGLSFDHAVVTTVRNDEYPKGMFSSIRRGVAKMRKIEGREPGTPFFIALADMPAVTTAGYQYLCRESGRAEVIRPLFQGLPAHPVLCSYTVGETIMGEPDDSAMKRVLAQHTLLELPVSNRGQVQDVDTPEAYRMAVEQEKGTREQ</sequence>
<dbReference type="SUPFAM" id="SSF53448">
    <property type="entry name" value="Nucleotide-diphospho-sugar transferases"/>
    <property type="match status" value="1"/>
</dbReference>
<dbReference type="GO" id="GO:0016779">
    <property type="term" value="F:nucleotidyltransferase activity"/>
    <property type="evidence" value="ECO:0007669"/>
    <property type="project" value="UniProtKB-KW"/>
</dbReference>
<dbReference type="InterPro" id="IPR025877">
    <property type="entry name" value="MobA-like_NTP_Trfase"/>
</dbReference>
<keyword evidence="3" id="KW-1185">Reference proteome</keyword>
<dbReference type="OrthoDB" id="285216at2"/>
<dbReference type="STRING" id="573413.Spirs_0931"/>
<name>E1RCI5_SEDSS</name>
<dbReference type="Proteomes" id="UP000002318">
    <property type="component" value="Chromosome"/>
</dbReference>
<gene>
    <name evidence="2" type="ordered locus">Spirs_0931</name>
</gene>
<evidence type="ECO:0000313" key="2">
    <source>
        <dbReference type="EMBL" id="ADK80065.1"/>
    </source>
</evidence>
<dbReference type="Gene3D" id="3.90.550.10">
    <property type="entry name" value="Spore Coat Polysaccharide Biosynthesis Protein SpsA, Chain A"/>
    <property type="match status" value="1"/>
</dbReference>
<dbReference type="PANTHER" id="PTHR43777:SF1">
    <property type="entry name" value="MOLYBDENUM COFACTOR CYTIDYLYLTRANSFERASE"/>
    <property type="match status" value="1"/>
</dbReference>
<dbReference type="PANTHER" id="PTHR43777">
    <property type="entry name" value="MOLYBDENUM COFACTOR CYTIDYLYLTRANSFERASE"/>
    <property type="match status" value="1"/>
</dbReference>
<keyword evidence="2" id="KW-0808">Transferase</keyword>
<dbReference type="AlphaFoldDB" id="E1RCI5"/>